<evidence type="ECO:0000256" key="1">
    <source>
        <dbReference type="SAM" id="MobiDB-lite"/>
    </source>
</evidence>
<dbReference type="Proteomes" id="UP000886743">
    <property type="component" value="Unassembled WGS sequence"/>
</dbReference>
<name>A0A9D1SZA6_9FIRM</name>
<reference evidence="2" key="1">
    <citation type="submission" date="2020-10" db="EMBL/GenBank/DDBJ databases">
        <authorList>
            <person name="Gilroy R."/>
        </authorList>
    </citation>
    <scope>NUCLEOTIDE SEQUENCE</scope>
    <source>
        <strain evidence="2">4920</strain>
    </source>
</reference>
<evidence type="ECO:0000313" key="2">
    <source>
        <dbReference type="EMBL" id="HIV02528.1"/>
    </source>
</evidence>
<dbReference type="AlphaFoldDB" id="A0A9D1SZA6"/>
<organism evidence="2 3">
    <name type="scientific">Candidatus Aphodoplasma excrementigallinarum</name>
    <dbReference type="NCBI Taxonomy" id="2840673"/>
    <lineage>
        <taxon>Bacteria</taxon>
        <taxon>Bacillati</taxon>
        <taxon>Bacillota</taxon>
        <taxon>Clostridia</taxon>
        <taxon>Eubacteriales</taxon>
        <taxon>Candidatus Aphodoplasma</taxon>
    </lineage>
</organism>
<evidence type="ECO:0000313" key="3">
    <source>
        <dbReference type="Proteomes" id="UP000886743"/>
    </source>
</evidence>
<protein>
    <submittedName>
        <fullName evidence="2">Uncharacterized protein</fullName>
    </submittedName>
</protein>
<feature type="region of interest" description="Disordered" evidence="1">
    <location>
        <begin position="1"/>
        <end position="53"/>
    </location>
</feature>
<reference evidence="2" key="2">
    <citation type="journal article" date="2021" name="PeerJ">
        <title>Extensive microbial diversity within the chicken gut microbiome revealed by metagenomics and culture.</title>
        <authorList>
            <person name="Gilroy R."/>
            <person name="Ravi A."/>
            <person name="Getino M."/>
            <person name="Pursley I."/>
            <person name="Horton D.L."/>
            <person name="Alikhan N.F."/>
            <person name="Baker D."/>
            <person name="Gharbi K."/>
            <person name="Hall N."/>
            <person name="Watson M."/>
            <person name="Adriaenssens E.M."/>
            <person name="Foster-Nyarko E."/>
            <person name="Jarju S."/>
            <person name="Secka A."/>
            <person name="Antonio M."/>
            <person name="Oren A."/>
            <person name="Chaudhuri R.R."/>
            <person name="La Ragione R."/>
            <person name="Hildebrand F."/>
            <person name="Pallen M.J."/>
        </authorList>
    </citation>
    <scope>NUCLEOTIDE SEQUENCE</scope>
    <source>
        <strain evidence="2">4920</strain>
    </source>
</reference>
<comment type="caution">
    <text evidence="2">The sequence shown here is derived from an EMBL/GenBank/DDBJ whole genome shotgun (WGS) entry which is preliminary data.</text>
</comment>
<sequence>MRKEKRQTTAQQKAQQVVDVYASKEQTKTDPLGSWTGRPRNANEVPVQDADDL</sequence>
<accession>A0A9D1SZA6</accession>
<dbReference type="EMBL" id="DVOF01000086">
    <property type="protein sequence ID" value="HIV02528.1"/>
    <property type="molecule type" value="Genomic_DNA"/>
</dbReference>
<gene>
    <name evidence="2" type="ORF">IAC74_03055</name>
</gene>
<feature type="compositionally biased region" description="Low complexity" evidence="1">
    <location>
        <begin position="8"/>
        <end position="18"/>
    </location>
</feature>
<proteinExistence type="predicted"/>